<feature type="compositionally biased region" description="Basic and acidic residues" evidence="1">
    <location>
        <begin position="414"/>
        <end position="427"/>
    </location>
</feature>
<name>A0A699HJZ2_TANCI</name>
<dbReference type="EMBL" id="BKCJ010152246">
    <property type="protein sequence ID" value="GEY10584.1"/>
    <property type="molecule type" value="Genomic_DNA"/>
</dbReference>
<feature type="compositionally biased region" description="Low complexity" evidence="1">
    <location>
        <begin position="154"/>
        <end position="165"/>
    </location>
</feature>
<feature type="compositionally biased region" description="Acidic residues" evidence="1">
    <location>
        <begin position="225"/>
        <end position="250"/>
    </location>
</feature>
<feature type="compositionally biased region" description="Polar residues" evidence="1">
    <location>
        <begin position="429"/>
        <end position="440"/>
    </location>
</feature>
<feature type="compositionally biased region" description="Basic and acidic residues" evidence="1">
    <location>
        <begin position="389"/>
        <end position="399"/>
    </location>
</feature>
<evidence type="ECO:0000313" key="2">
    <source>
        <dbReference type="EMBL" id="GEY10584.1"/>
    </source>
</evidence>
<feature type="region of interest" description="Disordered" evidence="1">
    <location>
        <begin position="389"/>
        <end position="444"/>
    </location>
</feature>
<comment type="caution">
    <text evidence="2">The sequence shown here is derived from an EMBL/GenBank/DDBJ whole genome shotgun (WGS) entry which is preliminary data.</text>
</comment>
<sequence length="722" mass="82918">IEDQDFDALPSEEDTVSFLRELGHIGVISSLNDNRLDIGKCNGRIPRGLKLKEETFQVVLDALALTPCYPAFVITTDVPEVYMHQFWNSVYKHHDFYRFKIDKKKRFKLTLEVLYLPRLLENSKASPSKKDSVLVPTDEEPVQKGKRAKRSAKKSSTTLATALTKESQMKEVRKTSLRDFHKSQPSGSGSVPKNPASVEKIIPPVTNEVTGDKPGVPDVTKDDSTESESESWGNDDDDSNDEECSEQENESNEHELDFEQDTDGSESDSKSDQQDDDDEDKYDDEDDDNDDDQSKEEVSNFVPSVIKKMIQESLNQVNLAKAYSQPQSTYEAATTLTKFELKKILIDKMNSSKSYLTASEHQECYDGLVKSYNLDKDFFSSYDVYSLKRSRDDKDKDESPSAGSDRGLKKRKTSKDAEPTIKFKVGDTDTPQGQEGNQGPTFRLLKGTRSNYAELEYDFEECYKTLSEKLDWENPECGDYPFDLSKSHPLIMLGNRQSVPVEFFINNDLKYLQGGTLTMTYTTSTTKTKAAQYDLLGIEDMRDQRKSFYAYARGKKSRGDVYSIKCILAVTHVSVMRKHGYGYLKEIVNRLINLLGDDVADFAIALRMFTRSLVIQKRVEDLQLRVESYQKQINVTKPDTTRPDLRKRHPYTPYKNPQGFIYVDDYQRNRSMRSDGWHVNQASFFAQRHYKEYRHEVLDKEKIEHIREEKSSLHDQRHQQAS</sequence>
<proteinExistence type="predicted"/>
<feature type="compositionally biased region" description="Acidic residues" evidence="1">
    <location>
        <begin position="274"/>
        <end position="294"/>
    </location>
</feature>
<feature type="compositionally biased region" description="Basic residues" evidence="1">
    <location>
        <begin position="144"/>
        <end position="153"/>
    </location>
</feature>
<dbReference type="AlphaFoldDB" id="A0A699HJZ2"/>
<protein>
    <submittedName>
        <fullName evidence="2">Uncharacterized protein</fullName>
    </submittedName>
</protein>
<feature type="compositionally biased region" description="Basic and acidic residues" evidence="1">
    <location>
        <begin position="167"/>
        <end position="182"/>
    </location>
</feature>
<feature type="non-terminal residue" evidence="2">
    <location>
        <position position="1"/>
    </location>
</feature>
<accession>A0A699HJZ2</accession>
<organism evidence="2">
    <name type="scientific">Tanacetum cinerariifolium</name>
    <name type="common">Dalmatian daisy</name>
    <name type="synonym">Chrysanthemum cinerariifolium</name>
    <dbReference type="NCBI Taxonomy" id="118510"/>
    <lineage>
        <taxon>Eukaryota</taxon>
        <taxon>Viridiplantae</taxon>
        <taxon>Streptophyta</taxon>
        <taxon>Embryophyta</taxon>
        <taxon>Tracheophyta</taxon>
        <taxon>Spermatophyta</taxon>
        <taxon>Magnoliopsida</taxon>
        <taxon>eudicotyledons</taxon>
        <taxon>Gunneridae</taxon>
        <taxon>Pentapetalae</taxon>
        <taxon>asterids</taxon>
        <taxon>campanulids</taxon>
        <taxon>Asterales</taxon>
        <taxon>Asteraceae</taxon>
        <taxon>Asteroideae</taxon>
        <taxon>Anthemideae</taxon>
        <taxon>Anthemidinae</taxon>
        <taxon>Tanacetum</taxon>
    </lineage>
</organism>
<gene>
    <name evidence="2" type="ORF">Tci_382558</name>
</gene>
<evidence type="ECO:0000256" key="1">
    <source>
        <dbReference type="SAM" id="MobiDB-lite"/>
    </source>
</evidence>
<reference evidence="2" key="1">
    <citation type="journal article" date="2019" name="Sci. Rep.">
        <title>Draft genome of Tanacetum cinerariifolium, the natural source of mosquito coil.</title>
        <authorList>
            <person name="Yamashiro T."/>
            <person name="Shiraishi A."/>
            <person name="Satake H."/>
            <person name="Nakayama K."/>
        </authorList>
    </citation>
    <scope>NUCLEOTIDE SEQUENCE</scope>
</reference>
<feature type="region of interest" description="Disordered" evidence="1">
    <location>
        <begin position="126"/>
        <end position="300"/>
    </location>
</feature>